<proteinExistence type="predicted"/>
<feature type="domain" description="PilZ" evidence="1">
    <location>
        <begin position="32"/>
        <end position="109"/>
    </location>
</feature>
<evidence type="ECO:0000313" key="2">
    <source>
        <dbReference type="EMBL" id="SLN37914.1"/>
    </source>
</evidence>
<dbReference type="Pfam" id="PF07238">
    <property type="entry name" value="PilZ"/>
    <property type="match status" value="1"/>
</dbReference>
<reference evidence="2 3" key="1">
    <citation type="submission" date="2017-03" db="EMBL/GenBank/DDBJ databases">
        <authorList>
            <person name="Afonso C.L."/>
            <person name="Miller P.J."/>
            <person name="Scott M.A."/>
            <person name="Spackman E."/>
            <person name="Goraichik I."/>
            <person name="Dimitrov K.M."/>
            <person name="Suarez D.L."/>
            <person name="Swayne D.E."/>
        </authorList>
    </citation>
    <scope>NUCLEOTIDE SEQUENCE [LARGE SCALE GENOMIC DNA]</scope>
    <source>
        <strain evidence="2 3">CECT 7691</strain>
    </source>
</reference>
<protein>
    <submittedName>
        <fullName evidence="2">PilZ domain protein</fullName>
    </submittedName>
</protein>
<sequence length="128" mass="14239">MNDEVTVRGAELSDVDAAAAARAEAEEREWRDRRAYARSSVLWPATLVYGGQSRDCVVHNLSANGAKIQTDDSDELPKNMTLRLPRFGDFAARLAWRRGVSAGLQFLDDPKMIADLLAPTLPLRRLDK</sequence>
<dbReference type="Gene3D" id="2.40.10.220">
    <property type="entry name" value="predicted glycosyltransferase like domains"/>
    <property type="match status" value="1"/>
</dbReference>
<dbReference type="RefSeq" id="WP_085882758.1">
    <property type="nucleotide sequence ID" value="NZ_FWFR01000001.1"/>
</dbReference>
<evidence type="ECO:0000313" key="3">
    <source>
        <dbReference type="Proteomes" id="UP000193200"/>
    </source>
</evidence>
<keyword evidence="3" id="KW-1185">Reference proteome</keyword>
<dbReference type="EMBL" id="FWFR01000001">
    <property type="protein sequence ID" value="SLN37914.1"/>
    <property type="molecule type" value="Genomic_DNA"/>
</dbReference>
<dbReference type="Proteomes" id="UP000193200">
    <property type="component" value="Unassembled WGS sequence"/>
</dbReference>
<dbReference type="GO" id="GO:0035438">
    <property type="term" value="F:cyclic-di-GMP binding"/>
    <property type="evidence" value="ECO:0007669"/>
    <property type="project" value="InterPro"/>
</dbReference>
<evidence type="ECO:0000259" key="1">
    <source>
        <dbReference type="Pfam" id="PF07238"/>
    </source>
</evidence>
<dbReference type="InParanoid" id="A0A1Y5SFH5"/>
<dbReference type="SUPFAM" id="SSF141371">
    <property type="entry name" value="PilZ domain-like"/>
    <property type="match status" value="1"/>
</dbReference>
<accession>A0A1Y5SFH5</accession>
<organism evidence="2 3">
    <name type="scientific">Oceanibacterium hippocampi</name>
    <dbReference type="NCBI Taxonomy" id="745714"/>
    <lineage>
        <taxon>Bacteria</taxon>
        <taxon>Pseudomonadati</taxon>
        <taxon>Pseudomonadota</taxon>
        <taxon>Alphaproteobacteria</taxon>
        <taxon>Sneathiellales</taxon>
        <taxon>Sneathiellaceae</taxon>
        <taxon>Oceanibacterium</taxon>
    </lineage>
</organism>
<dbReference type="AlphaFoldDB" id="A0A1Y5SFH5"/>
<name>A0A1Y5SFH5_9PROT</name>
<dbReference type="OrthoDB" id="7210926at2"/>
<dbReference type="InterPro" id="IPR009875">
    <property type="entry name" value="PilZ_domain"/>
</dbReference>
<gene>
    <name evidence="2" type="ORF">OCH7691_01553</name>
</gene>